<gene>
    <name evidence="1" type="ORF">V6R90_04080</name>
</gene>
<organism evidence="1 2">
    <name type="scientific">Nocardioides kribbensis</name>
    <dbReference type="NCBI Taxonomy" id="305517"/>
    <lineage>
        <taxon>Bacteria</taxon>
        <taxon>Bacillati</taxon>
        <taxon>Actinomycetota</taxon>
        <taxon>Actinomycetes</taxon>
        <taxon>Propionibacteriales</taxon>
        <taxon>Nocardioidaceae</taxon>
        <taxon>Nocardioides</taxon>
    </lineage>
</organism>
<dbReference type="RefSeq" id="WP_251531273.1">
    <property type="nucleotide sequence ID" value="NZ_JBEFCW010000651.1"/>
</dbReference>
<dbReference type="Proteomes" id="UP001482520">
    <property type="component" value="Unassembled WGS sequence"/>
</dbReference>
<protein>
    <recommendedName>
        <fullName evidence="3">HEPN domain-containing protein</fullName>
    </recommendedName>
</protein>
<evidence type="ECO:0000313" key="2">
    <source>
        <dbReference type="Proteomes" id="UP001482520"/>
    </source>
</evidence>
<reference evidence="1 2" key="1">
    <citation type="submission" date="2024-02" db="EMBL/GenBank/DDBJ databases">
        <title>Full genome sequence of Nocardioides kribbensis.</title>
        <authorList>
            <person name="Poletto B.L."/>
            <person name="Silva G."/>
            <person name="Galante D."/>
            <person name="Campos K.R."/>
            <person name="Santos M.B.N."/>
            <person name="Sacchi C.T."/>
        </authorList>
    </citation>
    <scope>NUCLEOTIDE SEQUENCE [LARGE SCALE GENOMIC DNA]</scope>
    <source>
        <strain evidence="1 2">O4R</strain>
    </source>
</reference>
<sequence>MTADARADRLAHADLASPVDMRRDCVEVGRNLGLADALDRVGTPAPGLTYDRYPTDLPKREIAISEAAQRLANALHLHLD</sequence>
<keyword evidence="2" id="KW-1185">Reference proteome</keyword>
<accession>A0ABV1NVB0</accession>
<proteinExistence type="predicted"/>
<dbReference type="EMBL" id="JBEGDP010000003">
    <property type="protein sequence ID" value="MEQ7846446.1"/>
    <property type="molecule type" value="Genomic_DNA"/>
</dbReference>
<comment type="caution">
    <text evidence="1">The sequence shown here is derived from an EMBL/GenBank/DDBJ whole genome shotgun (WGS) entry which is preliminary data.</text>
</comment>
<evidence type="ECO:0008006" key="3">
    <source>
        <dbReference type="Google" id="ProtNLM"/>
    </source>
</evidence>
<name>A0ABV1NVB0_9ACTN</name>
<evidence type="ECO:0000313" key="1">
    <source>
        <dbReference type="EMBL" id="MEQ7846446.1"/>
    </source>
</evidence>